<feature type="transmembrane region" description="Helical" evidence="1">
    <location>
        <begin position="295"/>
        <end position="313"/>
    </location>
</feature>
<proteinExistence type="predicted"/>
<feature type="transmembrane region" description="Helical" evidence="1">
    <location>
        <begin position="346"/>
        <end position="367"/>
    </location>
</feature>
<evidence type="ECO:0000256" key="1">
    <source>
        <dbReference type="SAM" id="Phobius"/>
    </source>
</evidence>
<feature type="transmembrane region" description="Helical" evidence="1">
    <location>
        <begin position="319"/>
        <end position="339"/>
    </location>
</feature>
<feature type="transmembrane region" description="Helical" evidence="1">
    <location>
        <begin position="191"/>
        <end position="218"/>
    </location>
</feature>
<gene>
    <name evidence="2" type="ORF">A1sIIB76_00205</name>
</gene>
<accession>A0AAC9YUM0</accession>
<keyword evidence="1" id="KW-0472">Membrane</keyword>
<dbReference type="Proteomes" id="UP000217194">
    <property type="component" value="Chromosome"/>
</dbReference>
<name>A0AAC9YUM0_9ACTN</name>
<feature type="transmembrane region" description="Helical" evidence="1">
    <location>
        <begin position="106"/>
        <end position="126"/>
    </location>
</feature>
<feature type="transmembrane region" description="Helical" evidence="1">
    <location>
        <begin position="23"/>
        <end position="42"/>
    </location>
</feature>
<evidence type="ECO:0000313" key="3">
    <source>
        <dbReference type="Proteomes" id="UP000217194"/>
    </source>
</evidence>
<sequence length="666" mass="75273">MLNGFEYNTWVNMGKSSQVLGRYTQYLVSILIWVGLSSYLLSNIDQNWWQYRDDSIINLSGAKNFALSGTIGLSYGSRVEAFSSPLNIALPILVFKLNPHLDFKEYLDLFIPFTLFLLALVMTWTLRRFFVGSRLDGAKIILINLATYSLAASSWTTFGWLISGMENILCAVLLVALIGTTATGPDSKYSTAIVIGLLGIARIEFFVLLMPVIVLIALNQITEKKNRLKFLSVILAIWAMTHIGRFIYFGHFLPNTATALGKTLTISSGLYLLIQNLIVLTISIKPEGLRNRTRYLKFLLAFFFLLVCGSKAQEVDYAGIYKLVFLGSLIFAAGINLLLLSKSRTFIFHHLLAWLMILMPLNHYVLFGPARLSAFRIVVIFLIPIVLSGIILITQQYSRSYSRIFVLLFFIVLAISAILLSKIDYTRNLCCSIYPSDSKIRSVANDYFPNVGEAKPKVIVANPDIGKVSFTKEYVNLDLGLIGEPLLARIARSTPELVETYIVDYTSPDIFEVHGFWSCIYEPVLNSEKFKTNWGLRWRGQVSNEFNVPQQLQCPEKGVYTIWGKKISSKEDSLSVFLALGGAERIIQRVNSEIRECLQAGEENYRCEYVARAILRNRATLLEKNLLSDALDALRPSPSFEFDKLRISEPRGWQIKAQKEFSKLVR</sequence>
<protein>
    <submittedName>
        <fullName evidence="2">Uncharacterized protein</fullName>
    </submittedName>
</protein>
<feature type="transmembrane region" description="Helical" evidence="1">
    <location>
        <begin position="405"/>
        <end position="423"/>
    </location>
</feature>
<dbReference type="AlphaFoldDB" id="A0AAC9YUM0"/>
<evidence type="ECO:0000313" key="2">
    <source>
        <dbReference type="EMBL" id="ASY22051.1"/>
    </source>
</evidence>
<reference evidence="2 3" key="1">
    <citation type="submission" date="2016-07" db="EMBL/GenBank/DDBJ databases">
        <title>High microdiversification within the ubiquitous acI lineage of Actinobacteria.</title>
        <authorList>
            <person name="Neuenschwander S.M."/>
            <person name="Salcher M."/>
            <person name="Ghai R."/>
            <person name="Pernthaler J."/>
        </authorList>
    </citation>
    <scope>NUCLEOTIDE SEQUENCE [LARGE SCALE GENOMIC DNA]</scope>
    <source>
        <strain evidence="2">MMS-IIB-76</strain>
    </source>
</reference>
<feature type="transmembrane region" description="Helical" evidence="1">
    <location>
        <begin position="168"/>
        <end position="185"/>
    </location>
</feature>
<feature type="transmembrane region" description="Helical" evidence="1">
    <location>
        <begin position="264"/>
        <end position="283"/>
    </location>
</feature>
<keyword evidence="1" id="KW-1133">Transmembrane helix</keyword>
<feature type="transmembrane region" description="Helical" evidence="1">
    <location>
        <begin position="373"/>
        <end position="393"/>
    </location>
</feature>
<dbReference type="EMBL" id="CP016778">
    <property type="protein sequence ID" value="ASY22051.1"/>
    <property type="molecule type" value="Genomic_DNA"/>
</dbReference>
<keyword evidence="1" id="KW-0812">Transmembrane</keyword>
<organism evidence="2 3">
    <name type="scientific">Candidatus Planktophila versatilis</name>
    <dbReference type="NCBI Taxonomy" id="1884905"/>
    <lineage>
        <taxon>Bacteria</taxon>
        <taxon>Bacillati</taxon>
        <taxon>Actinomycetota</taxon>
        <taxon>Actinomycetes</taxon>
        <taxon>Candidatus Nanopelagicales</taxon>
        <taxon>Candidatus Nanopelagicaceae</taxon>
        <taxon>Candidatus Planktophila</taxon>
    </lineage>
</organism>
<feature type="transmembrane region" description="Helical" evidence="1">
    <location>
        <begin position="230"/>
        <end position="252"/>
    </location>
</feature>